<keyword evidence="2" id="KW-0238">DNA-binding</keyword>
<evidence type="ECO:0000256" key="1">
    <source>
        <dbReference type="ARBA" id="ARBA00023015"/>
    </source>
</evidence>
<dbReference type="GO" id="GO:0003700">
    <property type="term" value="F:DNA-binding transcription factor activity"/>
    <property type="evidence" value="ECO:0007669"/>
    <property type="project" value="InterPro"/>
</dbReference>
<evidence type="ECO:0000256" key="4">
    <source>
        <dbReference type="SAM" id="MobiDB-lite"/>
    </source>
</evidence>
<feature type="region of interest" description="Disordered" evidence="4">
    <location>
        <begin position="9"/>
        <end position="39"/>
    </location>
</feature>
<name>A0A327KMW1_9BRAD</name>
<evidence type="ECO:0000313" key="6">
    <source>
        <dbReference type="EMBL" id="RAI39314.1"/>
    </source>
</evidence>
<feature type="domain" description="HTH araC/xylS-type" evidence="5">
    <location>
        <begin position="266"/>
        <end position="366"/>
    </location>
</feature>
<keyword evidence="3" id="KW-0804">Transcription</keyword>
<dbReference type="Gene3D" id="1.10.10.60">
    <property type="entry name" value="Homeodomain-like"/>
    <property type="match status" value="1"/>
</dbReference>
<evidence type="ECO:0000256" key="2">
    <source>
        <dbReference type="ARBA" id="ARBA00023125"/>
    </source>
</evidence>
<dbReference type="EMBL" id="NPEU01000081">
    <property type="protein sequence ID" value="RAI39314.1"/>
    <property type="molecule type" value="Genomic_DNA"/>
</dbReference>
<dbReference type="SUPFAM" id="SSF46689">
    <property type="entry name" value="Homeodomain-like"/>
    <property type="match status" value="2"/>
</dbReference>
<dbReference type="AlphaFoldDB" id="A0A327KMW1"/>
<protein>
    <recommendedName>
        <fullName evidence="5">HTH araC/xylS-type domain-containing protein</fullName>
    </recommendedName>
</protein>
<keyword evidence="1" id="KW-0805">Transcription regulation</keyword>
<proteinExistence type="predicted"/>
<keyword evidence="7" id="KW-1185">Reference proteome</keyword>
<gene>
    <name evidence="6" type="ORF">CH338_09830</name>
</gene>
<accession>A0A327KMW1</accession>
<evidence type="ECO:0000313" key="7">
    <source>
        <dbReference type="Proteomes" id="UP000248863"/>
    </source>
</evidence>
<evidence type="ECO:0000259" key="5">
    <source>
        <dbReference type="PROSITE" id="PS01124"/>
    </source>
</evidence>
<dbReference type="PROSITE" id="PS00041">
    <property type="entry name" value="HTH_ARAC_FAMILY_1"/>
    <property type="match status" value="1"/>
</dbReference>
<dbReference type="InterPro" id="IPR053142">
    <property type="entry name" value="PchR_regulatory_protein"/>
</dbReference>
<organism evidence="6 7">
    <name type="scientific">Rhodoplanes elegans</name>
    <dbReference type="NCBI Taxonomy" id="29408"/>
    <lineage>
        <taxon>Bacteria</taxon>
        <taxon>Pseudomonadati</taxon>
        <taxon>Pseudomonadota</taxon>
        <taxon>Alphaproteobacteria</taxon>
        <taxon>Hyphomicrobiales</taxon>
        <taxon>Nitrobacteraceae</taxon>
        <taxon>Rhodoplanes</taxon>
    </lineage>
</organism>
<dbReference type="GO" id="GO:0043565">
    <property type="term" value="F:sequence-specific DNA binding"/>
    <property type="evidence" value="ECO:0007669"/>
    <property type="project" value="InterPro"/>
</dbReference>
<dbReference type="InterPro" id="IPR018060">
    <property type="entry name" value="HTH_AraC"/>
</dbReference>
<dbReference type="PROSITE" id="PS01124">
    <property type="entry name" value="HTH_ARAC_FAMILY_2"/>
    <property type="match status" value="1"/>
</dbReference>
<dbReference type="InterPro" id="IPR009057">
    <property type="entry name" value="Homeodomain-like_sf"/>
</dbReference>
<dbReference type="Proteomes" id="UP000248863">
    <property type="component" value="Unassembled WGS sequence"/>
</dbReference>
<sequence>MRQCSQEARTAAAADWLPTNHPDSLRPVQWPAGAGKKRKIDGGDGMLDRFVIVRSSSFDEFRVGGRVFTPEVSRFEPAAREAFKGQIAAFTFGKASDSVILGSAVTSVGVLARMEPIETVRVLLPTSAAFRIQGGRWTREFAGFGRAALMPARGLDGQAGAGHFLEVRMPRSRLAGAMDLLECNAEIGAVLDRFGCDPRLDGLRLFAEHVHHLVASIDQEPAALVDFDRFRSAHEQILVLRLARVIAAAARHSRQRGPSRGGVALPRAMEFIHAHAEGDVDLAALARFAGVSLRTLQFRFRSEFDKTIVQYVRDHRLALARDRLERADPEATVTGIAVATGFSHLGEFSRLYRQRYGELPRETLQRARAGKARSWSGDRP</sequence>
<dbReference type="PANTHER" id="PTHR47893:SF1">
    <property type="entry name" value="REGULATORY PROTEIN PCHR"/>
    <property type="match status" value="1"/>
</dbReference>
<dbReference type="SMART" id="SM00342">
    <property type="entry name" value="HTH_ARAC"/>
    <property type="match status" value="1"/>
</dbReference>
<comment type="caution">
    <text evidence="6">The sequence shown here is derived from an EMBL/GenBank/DDBJ whole genome shotgun (WGS) entry which is preliminary data.</text>
</comment>
<dbReference type="OrthoDB" id="9793400at2"/>
<reference evidence="6 7" key="1">
    <citation type="submission" date="2017-07" db="EMBL/GenBank/DDBJ databases">
        <title>Draft Genome Sequences of Select Purple Nonsulfur Bacteria.</title>
        <authorList>
            <person name="Lasarre B."/>
            <person name="Mckinlay J.B."/>
        </authorList>
    </citation>
    <scope>NUCLEOTIDE SEQUENCE [LARGE SCALE GENOMIC DNA]</scope>
    <source>
        <strain evidence="6 7">DSM 11907</strain>
    </source>
</reference>
<dbReference type="Pfam" id="PF12833">
    <property type="entry name" value="HTH_18"/>
    <property type="match status" value="1"/>
</dbReference>
<dbReference type="PANTHER" id="PTHR47893">
    <property type="entry name" value="REGULATORY PROTEIN PCHR"/>
    <property type="match status" value="1"/>
</dbReference>
<dbReference type="InterPro" id="IPR018062">
    <property type="entry name" value="HTH_AraC-typ_CS"/>
</dbReference>
<evidence type="ECO:0000256" key="3">
    <source>
        <dbReference type="ARBA" id="ARBA00023163"/>
    </source>
</evidence>